<dbReference type="Proteomes" id="UP000008810">
    <property type="component" value="Chromosome 5"/>
</dbReference>
<reference evidence="1 2" key="1">
    <citation type="journal article" date="2010" name="Nature">
        <title>Genome sequencing and analysis of the model grass Brachypodium distachyon.</title>
        <authorList>
            <consortium name="International Brachypodium Initiative"/>
        </authorList>
    </citation>
    <scope>NUCLEOTIDE SEQUENCE [LARGE SCALE GENOMIC DNA]</scope>
    <source>
        <strain evidence="1 2">Bd21</strain>
    </source>
</reference>
<evidence type="ECO:0000313" key="3">
    <source>
        <dbReference type="Proteomes" id="UP000008810"/>
    </source>
</evidence>
<protein>
    <submittedName>
        <fullName evidence="1 2">Uncharacterized protein</fullName>
    </submittedName>
</protein>
<evidence type="ECO:0000313" key="1">
    <source>
        <dbReference type="EMBL" id="PNT60673.1"/>
    </source>
</evidence>
<name>A0A2K2CF64_BRADI</name>
<proteinExistence type="predicted"/>
<dbReference type="AlphaFoldDB" id="A0A2K2CF64"/>
<dbReference type="EnsemblPlants" id="PNT60673">
    <property type="protein sequence ID" value="PNT60673"/>
    <property type="gene ID" value="BRADI_5g03171v3"/>
</dbReference>
<dbReference type="EMBL" id="CM000884">
    <property type="protein sequence ID" value="PNT60673.1"/>
    <property type="molecule type" value="Genomic_DNA"/>
</dbReference>
<keyword evidence="3" id="KW-1185">Reference proteome</keyword>
<reference evidence="2" key="3">
    <citation type="submission" date="2018-08" db="UniProtKB">
        <authorList>
            <consortium name="EnsemblPlants"/>
        </authorList>
    </citation>
    <scope>IDENTIFICATION</scope>
    <source>
        <strain evidence="2">cv. Bd21</strain>
    </source>
</reference>
<reference evidence="1" key="2">
    <citation type="submission" date="2017-06" db="EMBL/GenBank/DDBJ databases">
        <title>WGS assembly of Brachypodium distachyon.</title>
        <authorList>
            <consortium name="The International Brachypodium Initiative"/>
            <person name="Lucas S."/>
            <person name="Harmon-Smith M."/>
            <person name="Lail K."/>
            <person name="Tice H."/>
            <person name="Grimwood J."/>
            <person name="Bruce D."/>
            <person name="Barry K."/>
            <person name="Shu S."/>
            <person name="Lindquist E."/>
            <person name="Wang M."/>
            <person name="Pitluck S."/>
            <person name="Vogel J.P."/>
            <person name="Garvin D.F."/>
            <person name="Mockler T.C."/>
            <person name="Schmutz J."/>
            <person name="Rokhsar D."/>
            <person name="Bevan M.W."/>
        </authorList>
    </citation>
    <scope>NUCLEOTIDE SEQUENCE</scope>
    <source>
        <strain evidence="1">Bd21</strain>
    </source>
</reference>
<evidence type="ECO:0000313" key="2">
    <source>
        <dbReference type="EnsemblPlants" id="PNT60673"/>
    </source>
</evidence>
<gene>
    <name evidence="1" type="ORF">BRADI_5g03171v3</name>
</gene>
<accession>A0A2K2CF64</accession>
<organism evidence="1">
    <name type="scientific">Brachypodium distachyon</name>
    <name type="common">Purple false brome</name>
    <name type="synonym">Trachynia distachya</name>
    <dbReference type="NCBI Taxonomy" id="15368"/>
    <lineage>
        <taxon>Eukaryota</taxon>
        <taxon>Viridiplantae</taxon>
        <taxon>Streptophyta</taxon>
        <taxon>Embryophyta</taxon>
        <taxon>Tracheophyta</taxon>
        <taxon>Spermatophyta</taxon>
        <taxon>Magnoliopsida</taxon>
        <taxon>Liliopsida</taxon>
        <taxon>Poales</taxon>
        <taxon>Poaceae</taxon>
        <taxon>BOP clade</taxon>
        <taxon>Pooideae</taxon>
        <taxon>Stipodae</taxon>
        <taxon>Brachypodieae</taxon>
        <taxon>Brachypodium</taxon>
    </lineage>
</organism>
<dbReference type="Gramene" id="PNT60673">
    <property type="protein sequence ID" value="PNT60673"/>
    <property type="gene ID" value="BRADI_5g03171v3"/>
</dbReference>
<sequence>MDSHGPYAIFKVMHMRLLFNKIEFPHAFIITIIKFTISYFHPKYVLLTYKYGCGNAHNHGLVSYKRRDA</sequence>
<dbReference type="InParanoid" id="A0A2K2CF64"/>